<sequence>MRKLYFSLGVLLSFYKVYAQEKYPSGVPTPLYWIKTEKEKGKTQVKEKIKGQEIHFDKAEGLSINGNPVFYIKEGKTISLPLEKSAAEHYSLFVVYKGEKNEGEYPLWSLLNTSAAQYKLVATNRRFADMEKTMYSSYPQGNRDKVKIHYYQHYKNLESKENNTPNKSSQYELHLAGKIAHLPLEGFSGYIGEILLYDRVLSPMEMQQVASYLSIKYGVSLSQTEYKNYYNSRGEKIWDYTEHKEFNQNITAVGKDKEGEISQMVSRNSNDEQMITVGLTAKNGKEIPDGYFVFWSDNGKELELKKQKEGQPRGLSRVWLMDYHKHSDIELHLKADPRVLPPLSSDKEAKSSEKNDYYWLVTDSSKERLFHPTSTKYHKLGKVSSQKPFILNNWEDSANGQTAYSIWIAPEMFSHLDIEASKCRESLSGKVRFNIVGGQAPYHVTLHREETPSYQQSMNLSSEELNQKALRLSSGKYLYNISDAYGRTYKDSFYLSDGDAPLPNLNSEYIIAKKPLLLSPEESLPKGNYAYQWYQNGRLVSENKNYLLSQAGDYELRIKNEHGCKSVSKFKTYVENEIADSQILLYPNPAPGGNFTLQAAFPKTTSGQVSIYTIEGRLMQSQNFYNLSQYEYHGNIGVSGVYIIHIKTLLGENSLKLIVH</sequence>
<dbReference type="OrthoDB" id="2582440at2"/>
<dbReference type="EMBL" id="UNSC01000011">
    <property type="protein sequence ID" value="SZD74329.1"/>
    <property type="molecule type" value="Genomic_DNA"/>
</dbReference>
<evidence type="ECO:0000259" key="2">
    <source>
        <dbReference type="Pfam" id="PF26628"/>
    </source>
</evidence>
<evidence type="ECO:0000256" key="1">
    <source>
        <dbReference type="ARBA" id="ARBA00022729"/>
    </source>
</evidence>
<evidence type="ECO:0000313" key="4">
    <source>
        <dbReference type="Proteomes" id="UP000262142"/>
    </source>
</evidence>
<reference evidence="3 4" key="1">
    <citation type="submission" date="2018-09" db="EMBL/GenBank/DDBJ databases">
        <authorList>
            <consortium name="Pathogen Informatics"/>
        </authorList>
    </citation>
    <scope>NUCLEOTIDE SEQUENCE [LARGE SCALE GENOMIC DNA]</scope>
    <source>
        <strain evidence="3 4">OH-22767</strain>
    </source>
</reference>
<dbReference type="RefSeq" id="WP_119059893.1">
    <property type="nucleotide sequence ID" value="NZ_UNSC01000011.1"/>
</dbReference>
<name>A0A383U4L8_9FLAO</name>
<keyword evidence="4" id="KW-1185">Reference proteome</keyword>
<gene>
    <name evidence="3" type="ORF">SAMEA104719789_01755</name>
</gene>
<dbReference type="Proteomes" id="UP000262142">
    <property type="component" value="Unassembled WGS sequence"/>
</dbReference>
<dbReference type="NCBIfam" id="TIGR04183">
    <property type="entry name" value="Por_Secre_tail"/>
    <property type="match status" value="1"/>
</dbReference>
<organism evidence="3 4">
    <name type="scientific">Candidatus Ornithobacterium hominis</name>
    <dbReference type="NCBI Taxonomy" id="2497989"/>
    <lineage>
        <taxon>Bacteria</taxon>
        <taxon>Pseudomonadati</taxon>
        <taxon>Bacteroidota</taxon>
        <taxon>Flavobacteriia</taxon>
        <taxon>Flavobacteriales</taxon>
        <taxon>Weeksellaceae</taxon>
        <taxon>Ornithobacterium</taxon>
    </lineage>
</organism>
<evidence type="ECO:0000313" key="3">
    <source>
        <dbReference type="EMBL" id="SZD74329.1"/>
    </source>
</evidence>
<feature type="domain" description="DUF8202" evidence="2">
    <location>
        <begin position="205"/>
        <end position="377"/>
    </location>
</feature>
<dbReference type="Pfam" id="PF26628">
    <property type="entry name" value="DUF8202"/>
    <property type="match status" value="1"/>
</dbReference>
<dbReference type="InterPro" id="IPR026444">
    <property type="entry name" value="Secre_tail"/>
</dbReference>
<dbReference type="InterPro" id="IPR058515">
    <property type="entry name" value="DUF8202"/>
</dbReference>
<accession>A0A383U4L8</accession>
<keyword evidence="1" id="KW-0732">Signal</keyword>
<dbReference type="AlphaFoldDB" id="A0A383U4L8"/>
<proteinExistence type="predicted"/>
<protein>
    <submittedName>
        <fullName evidence="3">Por secretion system C-terminal sorting domain</fullName>
    </submittedName>
</protein>